<dbReference type="Pfam" id="PF03692">
    <property type="entry name" value="CxxCxxCC"/>
    <property type="match status" value="1"/>
</dbReference>
<gene>
    <name evidence="1" type="ORF">LCGC14_1050690</name>
</gene>
<sequence>MNMNPDKFISAMTDEFDCRRCGTCCAVWKIPVTDEDIIEEPLLAKKVEEGFMNKMSGNVISACPFYHVMNGCSIYETRPQACRDFVASPIKCMAAKINTTGLDVGKTIEDWKNKEIEEIVIVSNIYTMYIQILTKILGMKKRIVGGKTITDDLEDDFLLKTVKDRTLEEQYVG</sequence>
<reference evidence="1" key="1">
    <citation type="journal article" date="2015" name="Nature">
        <title>Complex archaea that bridge the gap between prokaryotes and eukaryotes.</title>
        <authorList>
            <person name="Spang A."/>
            <person name="Saw J.H."/>
            <person name="Jorgensen S.L."/>
            <person name="Zaremba-Niedzwiedzka K."/>
            <person name="Martijn J."/>
            <person name="Lind A.E."/>
            <person name="van Eijk R."/>
            <person name="Schleper C."/>
            <person name="Guy L."/>
            <person name="Ettema T.J."/>
        </authorList>
    </citation>
    <scope>NUCLEOTIDE SEQUENCE</scope>
</reference>
<proteinExistence type="predicted"/>
<evidence type="ECO:0000313" key="1">
    <source>
        <dbReference type="EMBL" id="KKN09022.1"/>
    </source>
</evidence>
<dbReference type="EMBL" id="LAZR01004391">
    <property type="protein sequence ID" value="KKN09022.1"/>
    <property type="molecule type" value="Genomic_DNA"/>
</dbReference>
<dbReference type="AlphaFoldDB" id="A0A0F9NAQ5"/>
<name>A0A0F9NAQ5_9ZZZZ</name>
<protein>
    <recommendedName>
        <fullName evidence="2">YkgJ family cysteine cluster protein</fullName>
    </recommendedName>
</protein>
<comment type="caution">
    <text evidence="1">The sequence shown here is derived from an EMBL/GenBank/DDBJ whole genome shotgun (WGS) entry which is preliminary data.</text>
</comment>
<evidence type="ECO:0008006" key="2">
    <source>
        <dbReference type="Google" id="ProtNLM"/>
    </source>
</evidence>
<accession>A0A0F9NAQ5</accession>
<organism evidence="1">
    <name type="scientific">marine sediment metagenome</name>
    <dbReference type="NCBI Taxonomy" id="412755"/>
    <lineage>
        <taxon>unclassified sequences</taxon>
        <taxon>metagenomes</taxon>
        <taxon>ecological metagenomes</taxon>
    </lineage>
</organism>
<dbReference type="InterPro" id="IPR005358">
    <property type="entry name" value="Puta_zinc/iron-chelating_dom"/>
</dbReference>